<proteinExistence type="predicted"/>
<feature type="region of interest" description="Disordered" evidence="1">
    <location>
        <begin position="453"/>
        <end position="490"/>
    </location>
</feature>
<feature type="compositionally biased region" description="Low complexity" evidence="1">
    <location>
        <begin position="811"/>
        <end position="821"/>
    </location>
</feature>
<feature type="compositionally biased region" description="Polar residues" evidence="1">
    <location>
        <begin position="795"/>
        <end position="810"/>
    </location>
</feature>
<feature type="compositionally biased region" description="Polar residues" evidence="1">
    <location>
        <begin position="602"/>
        <end position="614"/>
    </location>
</feature>
<dbReference type="PANTHER" id="PTHR14932:SF1">
    <property type="entry name" value="RAB-LIKE PROTEIN 6"/>
    <property type="match status" value="1"/>
</dbReference>
<name>A0ABD3QB79_9STRA</name>
<evidence type="ECO:0000313" key="2">
    <source>
        <dbReference type="EMBL" id="KAL3797583.1"/>
    </source>
</evidence>
<feature type="region of interest" description="Disordered" evidence="1">
    <location>
        <begin position="365"/>
        <end position="420"/>
    </location>
</feature>
<dbReference type="AlphaFoldDB" id="A0ABD3QB79"/>
<evidence type="ECO:0000313" key="3">
    <source>
        <dbReference type="Proteomes" id="UP001530315"/>
    </source>
</evidence>
<keyword evidence="3" id="KW-1185">Reference proteome</keyword>
<feature type="compositionally biased region" description="Basic residues" evidence="1">
    <location>
        <begin position="862"/>
        <end position="873"/>
    </location>
</feature>
<comment type="caution">
    <text evidence="2">The sequence shown here is derived from an EMBL/GenBank/DDBJ whole genome shotgun (WGS) entry which is preliminary data.</text>
</comment>
<feature type="compositionally biased region" description="Basic and acidic residues" evidence="1">
    <location>
        <begin position="615"/>
        <end position="624"/>
    </location>
</feature>
<dbReference type="Proteomes" id="UP001530315">
    <property type="component" value="Unassembled WGS sequence"/>
</dbReference>
<evidence type="ECO:0000256" key="1">
    <source>
        <dbReference type="SAM" id="MobiDB-lite"/>
    </source>
</evidence>
<feature type="region of interest" description="Disordered" evidence="1">
    <location>
        <begin position="662"/>
        <end position="743"/>
    </location>
</feature>
<feature type="region of interest" description="Disordered" evidence="1">
    <location>
        <begin position="835"/>
        <end position="873"/>
    </location>
</feature>
<feature type="region of interest" description="Disordered" evidence="1">
    <location>
        <begin position="587"/>
        <end position="643"/>
    </location>
</feature>
<sequence>MWTSFWNGPESTEPSPSQPRADDDNKPGNHCHGGGRHMKGAAAAADRDEHVGSKPSAEYTTILRGVIVGEEQSGKTCLIRRLRGEDPFQQNERAAKNANRRSHRNLMALIPWKVPESAAFRQKNYHEGSDDLVQLYVSEGNSFCYSQTDISYQKQWMSVLRSQRGKECDFVVWMIDPRMDNVLDFLREGLEVLVPSTAQESDADGDKDSAEIFKHPLVQNLCILLNFRDSTKQNNSDQSPLVEQMKLVVEQVITSHKEYYEKQRQRRMADTTTLTILVYESSMKDCYGLKNLFSFINLPYFSRKEREFERLAENARKQHSQWKQEIMASKGIEYDEFLKQTRAQQKQSPKQSTERQRLEEEKEQLQRCLRQQSPLQRSEKQIRGETCASVKKQLDDGEDGTASALVISPPGRSEKNGEQDVALSTLNDTVKRKLFAKSRPSSVERKDLYDNLDSFFSDDEDDAQSETNDSSDDDSEGDDSDDGDFYIDVSGTRCAHGNTAAGKRTEKSSLNRIHKVIPNIYRVNEGVTTEDDSDRLDDKHEIGASSPKEEQSSSMKKMGEDKVNDGKLELLKPLVTDAGKVEEEVEDQCACDSMGDDASKPNLRSQNADVVTSSDETRADHAGARESTLVPEKDERLRISSASVNQDIDNKQYGTSIVETTSTNFQDAKDEPEASGADCISANGDSHGAEEDNDDNATNQIAESVSKAVCIGGSNGREDVEDREDIDENETQTTTVKIDKEHQELPAIETLNLVLDSDEEDSIEGKADDRKNNPRAECVGRDAEPTCDVTRPSHRSISASPSLSNQTSAPAKSLAVSSAARAAIEAARLEAERMIARSRSDDNTPDERREKKSKKSKDGEKKKKKKKDKRRDG</sequence>
<feature type="compositionally biased region" description="Basic and acidic residues" evidence="1">
    <location>
        <begin position="835"/>
        <end position="861"/>
    </location>
</feature>
<feature type="region of interest" description="Disordered" evidence="1">
    <location>
        <begin position="1"/>
        <end position="56"/>
    </location>
</feature>
<accession>A0ABD3QB79</accession>
<feature type="region of interest" description="Disordered" evidence="1">
    <location>
        <begin position="755"/>
        <end position="821"/>
    </location>
</feature>
<dbReference type="InterPro" id="IPR040385">
    <property type="entry name" value="RABL6"/>
</dbReference>
<feature type="compositionally biased region" description="Basic and acidic residues" evidence="1">
    <location>
        <begin position="763"/>
        <end position="784"/>
    </location>
</feature>
<evidence type="ECO:0008006" key="4">
    <source>
        <dbReference type="Google" id="ProtNLM"/>
    </source>
</evidence>
<gene>
    <name evidence="2" type="ORF">ACHAW5_003302</name>
</gene>
<organism evidence="2 3">
    <name type="scientific">Stephanodiscus triporus</name>
    <dbReference type="NCBI Taxonomy" id="2934178"/>
    <lineage>
        <taxon>Eukaryota</taxon>
        <taxon>Sar</taxon>
        <taxon>Stramenopiles</taxon>
        <taxon>Ochrophyta</taxon>
        <taxon>Bacillariophyta</taxon>
        <taxon>Coscinodiscophyceae</taxon>
        <taxon>Thalassiosirophycidae</taxon>
        <taxon>Stephanodiscales</taxon>
        <taxon>Stephanodiscaceae</taxon>
        <taxon>Stephanodiscus</taxon>
    </lineage>
</organism>
<reference evidence="2 3" key="1">
    <citation type="submission" date="2024-10" db="EMBL/GenBank/DDBJ databases">
        <title>Updated reference genomes for cyclostephanoid diatoms.</title>
        <authorList>
            <person name="Roberts W.R."/>
            <person name="Alverson A.J."/>
        </authorList>
    </citation>
    <scope>NUCLEOTIDE SEQUENCE [LARGE SCALE GENOMIC DNA]</scope>
    <source>
        <strain evidence="2 3">AJA276-08</strain>
    </source>
</reference>
<feature type="compositionally biased region" description="Basic and acidic residues" evidence="1">
    <location>
        <begin position="536"/>
        <end position="565"/>
    </location>
</feature>
<dbReference type="EMBL" id="JALLAZ020000343">
    <property type="protein sequence ID" value="KAL3797583.1"/>
    <property type="molecule type" value="Genomic_DNA"/>
</dbReference>
<protein>
    <recommendedName>
        <fullName evidence="4">Dynein light intermediate chain</fullName>
    </recommendedName>
</protein>
<feature type="compositionally biased region" description="Acidic residues" evidence="1">
    <location>
        <begin position="719"/>
        <end position="730"/>
    </location>
</feature>
<feature type="compositionally biased region" description="Polar residues" evidence="1">
    <location>
        <begin position="1"/>
        <end position="15"/>
    </location>
</feature>
<dbReference type="PANTHER" id="PTHR14932">
    <property type="entry name" value="RAS GTPASE-RELATED"/>
    <property type="match status" value="1"/>
</dbReference>
<feature type="region of interest" description="Disordered" evidence="1">
    <location>
        <begin position="525"/>
        <end position="565"/>
    </location>
</feature>
<feature type="compositionally biased region" description="Acidic residues" evidence="1">
    <location>
        <begin position="456"/>
        <end position="485"/>
    </location>
</feature>